<evidence type="ECO:0000313" key="3">
    <source>
        <dbReference type="Proteomes" id="UP000237673"/>
    </source>
</evidence>
<keyword evidence="3" id="KW-1185">Reference proteome</keyword>
<keyword evidence="1" id="KW-0472">Membrane</keyword>
<organism evidence="2 3">
    <name type="scientific">Mixta calida</name>
    <dbReference type="NCBI Taxonomy" id="665913"/>
    <lineage>
        <taxon>Bacteria</taxon>
        <taxon>Pseudomonadati</taxon>
        <taxon>Pseudomonadota</taxon>
        <taxon>Gammaproteobacteria</taxon>
        <taxon>Enterobacterales</taxon>
        <taxon>Erwiniaceae</taxon>
        <taxon>Mixta</taxon>
    </lineage>
</organism>
<evidence type="ECO:0000313" key="2">
    <source>
        <dbReference type="EMBL" id="AUY26935.1"/>
    </source>
</evidence>
<evidence type="ECO:0000256" key="1">
    <source>
        <dbReference type="SAM" id="Phobius"/>
    </source>
</evidence>
<feature type="transmembrane region" description="Helical" evidence="1">
    <location>
        <begin position="18"/>
        <end position="37"/>
    </location>
</feature>
<proteinExistence type="predicted"/>
<protein>
    <submittedName>
        <fullName evidence="2">Uncharacterized protein</fullName>
    </submittedName>
</protein>
<name>A0ABN5HE77_9GAMM</name>
<dbReference type="EMBL" id="CP026378">
    <property type="protein sequence ID" value="AUY26935.1"/>
    <property type="molecule type" value="Genomic_DNA"/>
</dbReference>
<keyword evidence="1" id="KW-1133">Transmembrane helix</keyword>
<feature type="transmembrane region" description="Helical" evidence="1">
    <location>
        <begin position="49"/>
        <end position="73"/>
    </location>
</feature>
<dbReference type="Proteomes" id="UP000237673">
    <property type="component" value="Chromosome"/>
</dbReference>
<accession>A0ABN5HE77</accession>
<keyword evidence="1" id="KW-0812">Transmembrane</keyword>
<reference evidence="2 3" key="1">
    <citation type="submission" date="2018-01" db="EMBL/GenBank/DDBJ databases">
        <title>Complete and assembled Genome of Pantoea calida DSM22759T.</title>
        <authorList>
            <person name="Stevens M.J.A."/>
            <person name="Zurfluh K."/>
            <person name="Stephan R."/>
        </authorList>
    </citation>
    <scope>NUCLEOTIDE SEQUENCE [LARGE SCALE GENOMIC DNA]</scope>
    <source>
        <strain evidence="2 3">DSM 22759</strain>
    </source>
</reference>
<gene>
    <name evidence="2" type="ORF">C2E16_19990</name>
</gene>
<feature type="transmembrane region" description="Helical" evidence="1">
    <location>
        <begin position="85"/>
        <end position="108"/>
    </location>
</feature>
<sequence length="197" mass="22689">MVLQRFIDGVRQRGVKGCLMTVALLLLPFIVMTYWSNLSRQVFLADPDLPFRVAAICGLTGALPIAGAGWLFRRSRFTGRKLLKLFGTSAFMIAIFSLQIPSALVRYLPHQRLQYRTDFTVSFPGPSRGKSSRCEMGLKIKDQHLQRWIEFCSSKAWMDTHHQRGMDRIEVIEEVNQYGVRVLDYWFSWSPINEAAR</sequence>